<dbReference type="SMART" id="SM00388">
    <property type="entry name" value="HisKA"/>
    <property type="match status" value="1"/>
</dbReference>
<keyword evidence="7" id="KW-0808">Transferase</keyword>
<dbReference type="CDD" id="cd17574">
    <property type="entry name" value="REC_OmpR"/>
    <property type="match status" value="1"/>
</dbReference>
<accession>A0A5C6BWE8</accession>
<dbReference type="SUPFAM" id="SSF52172">
    <property type="entry name" value="CheY-like"/>
    <property type="match status" value="1"/>
</dbReference>
<dbReference type="Pfam" id="PF02518">
    <property type="entry name" value="HATPase_c"/>
    <property type="match status" value="1"/>
</dbReference>
<dbReference type="InterPro" id="IPR003661">
    <property type="entry name" value="HisK_dim/P_dom"/>
</dbReference>
<dbReference type="PRINTS" id="PR00344">
    <property type="entry name" value="BCTRLSENSOR"/>
</dbReference>
<reference evidence="7 8" key="1">
    <citation type="journal article" date="2020" name="Antonie Van Leeuwenhoek">
        <title>Rhodopirellula heiligendammensis sp. nov., Rhodopirellula pilleata sp. nov., and Rhodopirellula solitaria sp. nov. isolated from natural or artificial marine surfaces in Northern Germany and California, USA, and emended description of the genus Rhodopirellula.</title>
        <authorList>
            <person name="Kallscheuer N."/>
            <person name="Wiegand S."/>
            <person name="Jogler M."/>
            <person name="Boedeker C."/>
            <person name="Peeters S.H."/>
            <person name="Rast P."/>
            <person name="Heuer A."/>
            <person name="Jetten M.S.M."/>
            <person name="Rohde M."/>
            <person name="Jogler C."/>
        </authorList>
    </citation>
    <scope>NUCLEOTIDE SEQUENCE [LARGE SCALE GENOMIC DNA]</scope>
    <source>
        <strain evidence="7 8">Poly21</strain>
    </source>
</reference>
<dbReference type="Gene3D" id="3.30.565.10">
    <property type="entry name" value="Histidine kinase-like ATPase, C-terminal domain"/>
    <property type="match status" value="1"/>
</dbReference>
<dbReference type="OrthoDB" id="260274at2"/>
<feature type="domain" description="Histidine kinase" evidence="5">
    <location>
        <begin position="156"/>
        <end position="402"/>
    </location>
</feature>
<organism evidence="7 8">
    <name type="scientific">Allorhodopirellula heiligendammensis</name>
    <dbReference type="NCBI Taxonomy" id="2714739"/>
    <lineage>
        <taxon>Bacteria</taxon>
        <taxon>Pseudomonadati</taxon>
        <taxon>Planctomycetota</taxon>
        <taxon>Planctomycetia</taxon>
        <taxon>Pirellulales</taxon>
        <taxon>Pirellulaceae</taxon>
        <taxon>Allorhodopirellula</taxon>
    </lineage>
</organism>
<dbReference type="InterPro" id="IPR036890">
    <property type="entry name" value="HATPase_C_sf"/>
</dbReference>
<dbReference type="Pfam" id="PF00512">
    <property type="entry name" value="HisKA"/>
    <property type="match status" value="1"/>
</dbReference>
<dbReference type="PANTHER" id="PTHR43547">
    <property type="entry name" value="TWO-COMPONENT HISTIDINE KINASE"/>
    <property type="match status" value="1"/>
</dbReference>
<evidence type="ECO:0000256" key="1">
    <source>
        <dbReference type="ARBA" id="ARBA00000085"/>
    </source>
</evidence>
<dbReference type="SMART" id="SM00387">
    <property type="entry name" value="HATPase_c"/>
    <property type="match status" value="1"/>
</dbReference>
<evidence type="ECO:0000256" key="3">
    <source>
        <dbReference type="ARBA" id="ARBA00022553"/>
    </source>
</evidence>
<evidence type="ECO:0000259" key="6">
    <source>
        <dbReference type="PROSITE" id="PS50110"/>
    </source>
</evidence>
<sequence>MKVLVAEDSMVMRRLLVGYLRQWDYEVVECVDGEEAWQLFQSDSFSIVLSDWMMPNVDGLELTRRIRGSQRPGYCYLILLTAKTEKEDLITAMEAGADDFLVKPYDREELRVRIREGERIIRLERELVEQNRQLRETQAALVASEKLASLGQLAAGMAHEINNPIAFVTNNLAVLRRDLGEIVTLVEKYEEARAYLSGAPQELMEELTQIESDCDFAWLRQHLPQLLQSSTEGLTRVRDIIKNLRDFARLDQAAQDDVALIHAVTTTLEVLKHDIEKQHIGIKTEMQTVPPVPGRGDKINQVIYNVLLNAIQASPEGSSILIRMLPVDNAVRIEVEDSGCGMDQETLGRVFEPFFTTKPVGTGTGLGMSVSYGIVRDHGGIMSVESQLNCGTKVTIDLPLARSATSEHEQLE</sequence>
<dbReference type="PANTHER" id="PTHR43547:SF2">
    <property type="entry name" value="HYBRID SIGNAL TRANSDUCTION HISTIDINE KINASE C"/>
    <property type="match status" value="1"/>
</dbReference>
<dbReference type="InterPro" id="IPR005467">
    <property type="entry name" value="His_kinase_dom"/>
</dbReference>
<evidence type="ECO:0000256" key="4">
    <source>
        <dbReference type="PROSITE-ProRule" id="PRU00169"/>
    </source>
</evidence>
<proteinExistence type="predicted"/>
<dbReference type="Gene3D" id="3.40.50.2300">
    <property type="match status" value="1"/>
</dbReference>
<dbReference type="RefSeq" id="WP_146408009.1">
    <property type="nucleotide sequence ID" value="NZ_SJPU01000002.1"/>
</dbReference>
<feature type="modified residue" description="4-aspartylphosphate" evidence="4">
    <location>
        <position position="51"/>
    </location>
</feature>
<comment type="caution">
    <text evidence="7">The sequence shown here is derived from an EMBL/GenBank/DDBJ whole genome shotgun (WGS) entry which is preliminary data.</text>
</comment>
<gene>
    <name evidence="7" type="primary">zraS_4</name>
    <name evidence="7" type="ORF">Poly21_35400</name>
</gene>
<evidence type="ECO:0000256" key="2">
    <source>
        <dbReference type="ARBA" id="ARBA00012438"/>
    </source>
</evidence>
<dbReference type="PROSITE" id="PS50109">
    <property type="entry name" value="HIS_KIN"/>
    <property type="match status" value="1"/>
</dbReference>
<comment type="catalytic activity">
    <reaction evidence="1">
        <text>ATP + protein L-histidine = ADP + protein N-phospho-L-histidine.</text>
        <dbReference type="EC" id="2.7.13.3"/>
    </reaction>
</comment>
<dbReference type="InterPro" id="IPR036097">
    <property type="entry name" value="HisK_dim/P_sf"/>
</dbReference>
<evidence type="ECO:0000259" key="5">
    <source>
        <dbReference type="PROSITE" id="PS50109"/>
    </source>
</evidence>
<feature type="domain" description="Response regulatory" evidence="6">
    <location>
        <begin position="2"/>
        <end position="118"/>
    </location>
</feature>
<dbReference type="Pfam" id="PF00072">
    <property type="entry name" value="Response_reg"/>
    <property type="match status" value="1"/>
</dbReference>
<dbReference type="SUPFAM" id="SSF47384">
    <property type="entry name" value="Homodimeric domain of signal transducing histidine kinase"/>
    <property type="match status" value="1"/>
</dbReference>
<dbReference type="GO" id="GO:0000155">
    <property type="term" value="F:phosphorelay sensor kinase activity"/>
    <property type="evidence" value="ECO:0007669"/>
    <property type="project" value="InterPro"/>
</dbReference>
<dbReference type="SMART" id="SM00448">
    <property type="entry name" value="REC"/>
    <property type="match status" value="1"/>
</dbReference>
<dbReference type="InterPro" id="IPR004358">
    <property type="entry name" value="Sig_transdc_His_kin-like_C"/>
</dbReference>
<dbReference type="PROSITE" id="PS50110">
    <property type="entry name" value="RESPONSE_REGULATORY"/>
    <property type="match status" value="1"/>
</dbReference>
<evidence type="ECO:0000313" key="8">
    <source>
        <dbReference type="Proteomes" id="UP000319908"/>
    </source>
</evidence>
<dbReference type="CDD" id="cd00082">
    <property type="entry name" value="HisKA"/>
    <property type="match status" value="1"/>
</dbReference>
<dbReference type="AlphaFoldDB" id="A0A5C6BWE8"/>
<dbReference type="EMBL" id="SJPU01000002">
    <property type="protein sequence ID" value="TWU16335.1"/>
    <property type="molecule type" value="Genomic_DNA"/>
</dbReference>
<dbReference type="InterPro" id="IPR011006">
    <property type="entry name" value="CheY-like_superfamily"/>
</dbReference>
<name>A0A5C6BWE8_9BACT</name>
<dbReference type="InterPro" id="IPR003594">
    <property type="entry name" value="HATPase_dom"/>
</dbReference>
<keyword evidence="3 4" id="KW-0597">Phosphoprotein</keyword>
<dbReference type="EC" id="2.7.13.3" evidence="2"/>
<dbReference type="InterPro" id="IPR001789">
    <property type="entry name" value="Sig_transdc_resp-reg_receiver"/>
</dbReference>
<dbReference type="Gene3D" id="1.10.287.130">
    <property type="match status" value="1"/>
</dbReference>
<protein>
    <recommendedName>
        <fullName evidence="2">histidine kinase</fullName>
        <ecNumber evidence="2">2.7.13.3</ecNumber>
    </recommendedName>
</protein>
<keyword evidence="8" id="KW-1185">Reference proteome</keyword>
<dbReference type="Proteomes" id="UP000319908">
    <property type="component" value="Unassembled WGS sequence"/>
</dbReference>
<evidence type="ECO:0000313" key="7">
    <source>
        <dbReference type="EMBL" id="TWU16335.1"/>
    </source>
</evidence>
<dbReference type="SUPFAM" id="SSF55874">
    <property type="entry name" value="ATPase domain of HSP90 chaperone/DNA topoisomerase II/histidine kinase"/>
    <property type="match status" value="1"/>
</dbReference>